<feature type="coiled-coil region" evidence="1">
    <location>
        <begin position="62"/>
        <end position="127"/>
    </location>
</feature>
<evidence type="ECO:0000256" key="1">
    <source>
        <dbReference type="SAM" id="Coils"/>
    </source>
</evidence>
<protein>
    <submittedName>
        <fullName evidence="5">Scaffolding protein</fullName>
    </submittedName>
</protein>
<evidence type="ECO:0000256" key="2">
    <source>
        <dbReference type="SAM" id="SignalP"/>
    </source>
</evidence>
<sequence length="135" mass="15169">MTHTSFVFKSVLLMSNYLVGKSALTETKDITKDEAVTEELEKLKQATELKKVKQEFEEGKVASTTAEELQQAKAAIAQERQKLTEIGKARSFPLTNHLMNNLDSTLEVNLEEKMKRLEKDLVAVGKETLASAKER</sequence>
<gene>
    <name evidence="3" type="ORF">HPLM_LOCUS1165</name>
</gene>
<dbReference type="AlphaFoldDB" id="A0A0N4VV47"/>
<evidence type="ECO:0000313" key="5">
    <source>
        <dbReference type="WBParaSite" id="HPLM_0000116401-mRNA-1"/>
    </source>
</evidence>
<dbReference type="WBParaSite" id="HPLM_0000116401-mRNA-1">
    <property type="protein sequence ID" value="HPLM_0000116401-mRNA-1"/>
    <property type="gene ID" value="HPLM_0000116401"/>
</dbReference>
<accession>A0A0N4VV47</accession>
<reference evidence="5" key="1">
    <citation type="submission" date="2017-02" db="UniProtKB">
        <authorList>
            <consortium name="WormBaseParasite"/>
        </authorList>
    </citation>
    <scope>IDENTIFICATION</scope>
</reference>
<dbReference type="STRING" id="6290.A0A0N4VV47"/>
<proteinExistence type="predicted"/>
<dbReference type="EMBL" id="UZAF01001383">
    <property type="protein sequence ID" value="VDO08176.1"/>
    <property type="molecule type" value="Genomic_DNA"/>
</dbReference>
<keyword evidence="1" id="KW-0175">Coiled coil</keyword>
<keyword evidence="4" id="KW-1185">Reference proteome</keyword>
<evidence type="ECO:0000313" key="3">
    <source>
        <dbReference type="EMBL" id="VDO08176.1"/>
    </source>
</evidence>
<organism evidence="5">
    <name type="scientific">Haemonchus placei</name>
    <name type="common">Barber's pole worm</name>
    <dbReference type="NCBI Taxonomy" id="6290"/>
    <lineage>
        <taxon>Eukaryota</taxon>
        <taxon>Metazoa</taxon>
        <taxon>Ecdysozoa</taxon>
        <taxon>Nematoda</taxon>
        <taxon>Chromadorea</taxon>
        <taxon>Rhabditida</taxon>
        <taxon>Rhabditina</taxon>
        <taxon>Rhabditomorpha</taxon>
        <taxon>Strongyloidea</taxon>
        <taxon>Trichostrongylidae</taxon>
        <taxon>Haemonchus</taxon>
    </lineage>
</organism>
<dbReference type="OrthoDB" id="5859150at2759"/>
<evidence type="ECO:0000313" key="4">
    <source>
        <dbReference type="Proteomes" id="UP000268014"/>
    </source>
</evidence>
<feature type="chain" id="PRO_5043123343" evidence="2">
    <location>
        <begin position="23"/>
        <end position="135"/>
    </location>
</feature>
<reference evidence="3 4" key="2">
    <citation type="submission" date="2018-11" db="EMBL/GenBank/DDBJ databases">
        <authorList>
            <consortium name="Pathogen Informatics"/>
        </authorList>
    </citation>
    <scope>NUCLEOTIDE SEQUENCE [LARGE SCALE GENOMIC DNA]</scope>
    <source>
        <strain evidence="3 4">MHpl1</strain>
    </source>
</reference>
<keyword evidence="2" id="KW-0732">Signal</keyword>
<dbReference type="Proteomes" id="UP000268014">
    <property type="component" value="Unassembled WGS sequence"/>
</dbReference>
<name>A0A0N4VV47_HAEPC</name>
<feature type="signal peptide" evidence="2">
    <location>
        <begin position="1"/>
        <end position="22"/>
    </location>
</feature>